<dbReference type="EMBL" id="SPMX01000006">
    <property type="protein sequence ID" value="NMQ04131.1"/>
    <property type="molecule type" value="Genomic_DNA"/>
</dbReference>
<comment type="similarity">
    <text evidence="3 11">Belongs to the acyl-CoA dehydrogenase family.</text>
</comment>
<evidence type="ECO:0000256" key="5">
    <source>
        <dbReference type="ARBA" id="ARBA00018258"/>
    </source>
</evidence>
<keyword evidence="6 11" id="KW-0285">Flavoprotein</keyword>
<keyword evidence="8" id="KW-0809">Transit peptide</keyword>
<dbReference type="InterPro" id="IPR036250">
    <property type="entry name" value="AcylCo_DH-like_C"/>
</dbReference>
<accession>A0ABX1T560</accession>
<evidence type="ECO:0000259" key="14">
    <source>
        <dbReference type="Pfam" id="PF02771"/>
    </source>
</evidence>
<dbReference type="SUPFAM" id="SSF47203">
    <property type="entry name" value="Acyl-CoA dehydrogenase C-terminal domain-like"/>
    <property type="match status" value="1"/>
</dbReference>
<evidence type="ECO:0000256" key="8">
    <source>
        <dbReference type="ARBA" id="ARBA00022946"/>
    </source>
</evidence>
<evidence type="ECO:0000256" key="7">
    <source>
        <dbReference type="ARBA" id="ARBA00022827"/>
    </source>
</evidence>
<feature type="domain" description="Acyl-CoA dehydrogenase/oxidase C-terminal" evidence="12">
    <location>
        <begin position="234"/>
        <end position="382"/>
    </location>
</feature>
<evidence type="ECO:0000313" key="16">
    <source>
        <dbReference type="Proteomes" id="UP000886469"/>
    </source>
</evidence>
<comment type="pathway">
    <text evidence="2">Amino-acid degradation; L-leucine degradation; (S)-3-hydroxy-3-methylglutaryl-CoA from 3-isovaleryl-CoA: step 1/3.</text>
</comment>
<dbReference type="Gene3D" id="1.20.140.10">
    <property type="entry name" value="Butyryl-CoA Dehydrogenase, subunit A, domain 3"/>
    <property type="match status" value="1"/>
</dbReference>
<dbReference type="Pfam" id="PF02770">
    <property type="entry name" value="Acyl-CoA_dh_M"/>
    <property type="match status" value="1"/>
</dbReference>
<feature type="domain" description="Acyl-CoA oxidase/dehydrogenase middle" evidence="13">
    <location>
        <begin position="127"/>
        <end position="222"/>
    </location>
</feature>
<dbReference type="InterPro" id="IPR013786">
    <property type="entry name" value="AcylCoA_DH/ox_N"/>
</dbReference>
<evidence type="ECO:0000256" key="4">
    <source>
        <dbReference type="ARBA" id="ARBA00012044"/>
    </source>
</evidence>
<evidence type="ECO:0000256" key="6">
    <source>
        <dbReference type="ARBA" id="ARBA00022630"/>
    </source>
</evidence>
<comment type="cofactor">
    <cofactor evidence="1 11">
        <name>FAD</name>
        <dbReference type="ChEBI" id="CHEBI:57692"/>
    </cofactor>
</comment>
<keyword evidence="7 11" id="KW-0274">FAD</keyword>
<dbReference type="Proteomes" id="UP000886469">
    <property type="component" value="Unassembled WGS sequence"/>
</dbReference>
<organism evidence="15 16">
    <name type="scientific">Candidatus Accumulibacter contiguus</name>
    <dbReference type="NCBI Taxonomy" id="2954381"/>
    <lineage>
        <taxon>Bacteria</taxon>
        <taxon>Pseudomonadati</taxon>
        <taxon>Pseudomonadota</taxon>
        <taxon>Betaproteobacteria</taxon>
        <taxon>Candidatus Accumulibacter</taxon>
    </lineage>
</organism>
<evidence type="ECO:0000313" key="15">
    <source>
        <dbReference type="EMBL" id="NMQ04131.1"/>
    </source>
</evidence>
<dbReference type="Gene3D" id="1.10.540.10">
    <property type="entry name" value="Acyl-CoA dehydrogenase/oxidase, N-terminal domain"/>
    <property type="match status" value="1"/>
</dbReference>
<dbReference type="PANTHER" id="PTHR43884">
    <property type="entry name" value="ACYL-COA DEHYDROGENASE"/>
    <property type="match status" value="1"/>
</dbReference>
<reference evidence="15" key="1">
    <citation type="submission" date="2019-03" db="EMBL/GenBank/DDBJ databases">
        <title>Metabolic reconstructions from genomes of highly enriched 'Candidatus Accumulibacter' and 'Candidatus Competibacter' bioreactor populations.</title>
        <authorList>
            <person name="Annavajhala M.K."/>
            <person name="Welles L."/>
            <person name="Abbas B."/>
            <person name="Sorokin D."/>
            <person name="Park H."/>
            <person name="Van Loosdrecht M."/>
            <person name="Chandran K."/>
        </authorList>
    </citation>
    <scope>NUCLEOTIDE SEQUENCE</scope>
    <source>
        <strain evidence="15">SBR_L</strain>
    </source>
</reference>
<dbReference type="CDD" id="cd01156">
    <property type="entry name" value="IVD"/>
    <property type="match status" value="1"/>
</dbReference>
<dbReference type="InterPro" id="IPR006091">
    <property type="entry name" value="Acyl-CoA_Oxase/DH_mid-dom"/>
</dbReference>
<gene>
    <name evidence="15" type="ORF">E4Q08_02080</name>
</gene>
<name>A0ABX1T560_9PROT</name>
<feature type="domain" description="Acyl-CoA dehydrogenase/oxidase N-terminal" evidence="14">
    <location>
        <begin position="12"/>
        <end position="123"/>
    </location>
</feature>
<evidence type="ECO:0000256" key="9">
    <source>
        <dbReference type="ARBA" id="ARBA00023002"/>
    </source>
</evidence>
<evidence type="ECO:0000256" key="11">
    <source>
        <dbReference type="RuleBase" id="RU362125"/>
    </source>
</evidence>
<dbReference type="InterPro" id="IPR034183">
    <property type="entry name" value="IVD"/>
</dbReference>
<dbReference type="PROSITE" id="PS00073">
    <property type="entry name" value="ACYL_COA_DH_2"/>
    <property type="match status" value="1"/>
</dbReference>
<dbReference type="InterPro" id="IPR009100">
    <property type="entry name" value="AcylCoA_DH/oxidase_NM_dom_sf"/>
</dbReference>
<evidence type="ECO:0000256" key="3">
    <source>
        <dbReference type="ARBA" id="ARBA00009347"/>
    </source>
</evidence>
<dbReference type="Pfam" id="PF02771">
    <property type="entry name" value="Acyl-CoA_dh_N"/>
    <property type="match status" value="1"/>
</dbReference>
<dbReference type="PROSITE" id="PS00072">
    <property type="entry name" value="ACYL_COA_DH_1"/>
    <property type="match status" value="1"/>
</dbReference>
<comment type="catalytic activity">
    <reaction evidence="10">
        <text>3-methylbutanoyl-CoA + oxidized [electron-transfer flavoprotein] + H(+) = 3-methylbut-2-enoyl-CoA + reduced [electron-transfer flavoprotein]</text>
        <dbReference type="Rhea" id="RHEA:12276"/>
        <dbReference type="Rhea" id="RHEA-COMP:10685"/>
        <dbReference type="Rhea" id="RHEA-COMP:10686"/>
        <dbReference type="ChEBI" id="CHEBI:15378"/>
        <dbReference type="ChEBI" id="CHEBI:57344"/>
        <dbReference type="ChEBI" id="CHEBI:57345"/>
        <dbReference type="ChEBI" id="CHEBI:57692"/>
        <dbReference type="ChEBI" id="CHEBI:58307"/>
        <dbReference type="EC" id="1.3.8.4"/>
    </reaction>
</comment>
<proteinExistence type="inferred from homology"/>
<dbReference type="Gene3D" id="2.40.110.10">
    <property type="entry name" value="Butyryl-CoA Dehydrogenase, subunit A, domain 2"/>
    <property type="match status" value="1"/>
</dbReference>
<evidence type="ECO:0000256" key="2">
    <source>
        <dbReference type="ARBA" id="ARBA00004898"/>
    </source>
</evidence>
<comment type="caution">
    <text evidence="15">The sequence shown here is derived from an EMBL/GenBank/DDBJ whole genome shotgun (WGS) entry which is preliminary data.</text>
</comment>
<dbReference type="InterPro" id="IPR037069">
    <property type="entry name" value="AcylCoA_DH/ox_N_sf"/>
</dbReference>
<dbReference type="InterPro" id="IPR009075">
    <property type="entry name" value="AcylCo_DH/oxidase_C"/>
</dbReference>
<evidence type="ECO:0000256" key="10">
    <source>
        <dbReference type="ARBA" id="ARBA00052875"/>
    </source>
</evidence>
<keyword evidence="9 11" id="KW-0560">Oxidoreductase</keyword>
<evidence type="ECO:0000259" key="12">
    <source>
        <dbReference type="Pfam" id="PF00441"/>
    </source>
</evidence>
<dbReference type="InterPro" id="IPR046373">
    <property type="entry name" value="Acyl-CoA_Oxase/DH_mid-dom_sf"/>
</dbReference>
<dbReference type="RefSeq" id="WP_169069158.1">
    <property type="nucleotide sequence ID" value="NZ_JAZKUC010000001.1"/>
</dbReference>
<evidence type="ECO:0000256" key="1">
    <source>
        <dbReference type="ARBA" id="ARBA00001974"/>
    </source>
</evidence>
<dbReference type="SUPFAM" id="SSF56645">
    <property type="entry name" value="Acyl-CoA dehydrogenase NM domain-like"/>
    <property type="match status" value="1"/>
</dbReference>
<evidence type="ECO:0000259" key="13">
    <source>
        <dbReference type="Pfam" id="PF02770"/>
    </source>
</evidence>
<dbReference type="PANTHER" id="PTHR43884:SF12">
    <property type="entry name" value="ISOVALERYL-COA DEHYDROGENASE, MITOCHONDRIAL-RELATED"/>
    <property type="match status" value="1"/>
</dbReference>
<protein>
    <recommendedName>
        <fullName evidence="5">Isovaleryl-CoA dehydrogenase, mitochondrial</fullName>
        <ecNumber evidence="4">1.3.8.4</ecNumber>
    </recommendedName>
</protein>
<sequence>MQYPSLNFAHGETIDMLRATVQAFATAEIRPRAEAIDRDNVFPADLWRKLGSMGLLGITAEEEYGGSGLGYLAHIIAMEEISRASASVALSYGAHSNLCVNQIRRNGNAAQKDRYLPRLISGEHVGALAMSEANAGSDVVSMKLRAERKSDRFILNGGKMWITNGGDADTLVVYAKTDLEAGSKGITAFLVEKGMPGFSCGAKLDKLGMRGSNTYPLFFDDCEVPEENVLGQLNGGVRVLMSGLDYERAVLAGGPLGIMAAVMDLALPYIHDRQQFGQSIGEFQLMQGKIADLYTTFNVCRAYVYAVGAACDRGETTRKDAAGAILYAAEKATWMAGEAIQILGGNGYINEYPAGRLWRDAKLYEIGAGTSEIRRMLIGRELFAETL</sequence>
<keyword evidence="16" id="KW-1185">Reference proteome</keyword>
<dbReference type="EC" id="1.3.8.4" evidence="4"/>
<dbReference type="Pfam" id="PF00441">
    <property type="entry name" value="Acyl-CoA_dh_1"/>
    <property type="match status" value="1"/>
</dbReference>
<dbReference type="InterPro" id="IPR006089">
    <property type="entry name" value="Acyl-CoA_DH_CS"/>
</dbReference>